<proteinExistence type="predicted"/>
<dbReference type="AlphaFoldDB" id="A0A9P8PJA1"/>
<reference evidence="2" key="2">
    <citation type="submission" date="2021-01" db="EMBL/GenBank/DDBJ databases">
        <authorList>
            <person name="Schikora-Tamarit M.A."/>
        </authorList>
    </citation>
    <scope>NUCLEOTIDE SEQUENCE</scope>
    <source>
        <strain evidence="2">CBS6341</strain>
    </source>
</reference>
<dbReference type="EMBL" id="JAEUBF010001156">
    <property type="protein sequence ID" value="KAH3672312.1"/>
    <property type="molecule type" value="Genomic_DNA"/>
</dbReference>
<name>A0A9P8PJA1_9ASCO</name>
<feature type="compositionally biased region" description="Low complexity" evidence="1">
    <location>
        <begin position="10"/>
        <end position="36"/>
    </location>
</feature>
<evidence type="ECO:0000313" key="3">
    <source>
        <dbReference type="Proteomes" id="UP000769528"/>
    </source>
</evidence>
<feature type="region of interest" description="Disordered" evidence="1">
    <location>
        <begin position="1"/>
        <end position="36"/>
    </location>
</feature>
<feature type="compositionally biased region" description="Low complexity" evidence="1">
    <location>
        <begin position="464"/>
        <end position="474"/>
    </location>
</feature>
<feature type="region of interest" description="Disordered" evidence="1">
    <location>
        <begin position="646"/>
        <end position="675"/>
    </location>
</feature>
<keyword evidence="3" id="KW-1185">Reference proteome</keyword>
<accession>A0A9P8PJA1</accession>
<gene>
    <name evidence="2" type="ORF">WICMUC_004283</name>
</gene>
<dbReference type="OrthoDB" id="843225at2759"/>
<feature type="region of interest" description="Disordered" evidence="1">
    <location>
        <begin position="568"/>
        <end position="604"/>
    </location>
</feature>
<comment type="caution">
    <text evidence="2">The sequence shown here is derived from an EMBL/GenBank/DDBJ whole genome shotgun (WGS) entry which is preliminary data.</text>
</comment>
<sequence length="675" mass="76557">MSGIPKITLNSASHSNNNSSVKLSKSNTSLESSINGNNNESIYSRIKVLPYSLSELEFRHHLSNNVSFDNISIKMKDDKLTLDDYHAYYSIDSSSVHPPDSPSSSSTSSSKYNNNNHFNNLQHIDSQKSRALISKQIDSVYARGPGIIEDSLVKNYTSKHYTKFIKQRGKGRSFIIMVSGRRHTWVSLDYIVSKLIRDGDHLIILSRIPSGYKPEIIKNSPREYQLKDEIDPQIFLAISRNLRNYVEFIMGKELNFKLSVELYLSDSTRIILNESIKVHNPNFIISSIKPNKRYTNSNSWNTSRMSDRLVKFSGVPVIVIPISNMNNFELKFWELIVSSHNAIHLKKKIHLTKELNEELNKLHLLSSSSSSSSSASVSTLSSISNVPKDLVNSSEIQGNNNDIDSKPNINIDLNNINSKSNQLDDLDEFVQQRHRDNLQLEESLTEYSIQPFNGIQSTNIKTPNLSINSSSDNSSLDDDEDSEESEDGFLQLTKSISHYDTQLSNYTKDLRTITLTTFSKSLIEITNINHKINKSLSNMDLSDNRNSSYFSTLTGLPKLQKTKSMLDTLDDETKPSNNNKSRRLSPEPTKKEHLEPPSNRTIKFNTDNDRELRKLKSNIDIVPTRSNNSTMKPRLTKSISASDVFHGNETNDTNVNNEKKSKKKKSIFKKLFGSK</sequence>
<feature type="region of interest" description="Disordered" evidence="1">
    <location>
        <begin position="460"/>
        <end position="486"/>
    </location>
</feature>
<protein>
    <submittedName>
        <fullName evidence="2">Uncharacterized protein</fullName>
    </submittedName>
</protein>
<evidence type="ECO:0000313" key="2">
    <source>
        <dbReference type="EMBL" id="KAH3672312.1"/>
    </source>
</evidence>
<reference evidence="2" key="1">
    <citation type="journal article" date="2021" name="Open Biol.">
        <title>Shared evolutionary footprints suggest mitochondrial oxidative damage underlies multiple complex I losses in fungi.</title>
        <authorList>
            <person name="Schikora-Tamarit M.A."/>
            <person name="Marcet-Houben M."/>
            <person name="Nosek J."/>
            <person name="Gabaldon T."/>
        </authorList>
    </citation>
    <scope>NUCLEOTIDE SEQUENCE</scope>
    <source>
        <strain evidence="2">CBS6341</strain>
    </source>
</reference>
<feature type="compositionally biased region" description="Acidic residues" evidence="1">
    <location>
        <begin position="475"/>
        <end position="486"/>
    </location>
</feature>
<organism evidence="2 3">
    <name type="scientific">Wickerhamomyces mucosus</name>
    <dbReference type="NCBI Taxonomy" id="1378264"/>
    <lineage>
        <taxon>Eukaryota</taxon>
        <taxon>Fungi</taxon>
        <taxon>Dikarya</taxon>
        <taxon>Ascomycota</taxon>
        <taxon>Saccharomycotina</taxon>
        <taxon>Saccharomycetes</taxon>
        <taxon>Phaffomycetales</taxon>
        <taxon>Wickerhamomycetaceae</taxon>
        <taxon>Wickerhamomyces</taxon>
    </lineage>
</organism>
<feature type="compositionally biased region" description="Basic and acidic residues" evidence="1">
    <location>
        <begin position="584"/>
        <end position="595"/>
    </location>
</feature>
<dbReference type="Proteomes" id="UP000769528">
    <property type="component" value="Unassembled WGS sequence"/>
</dbReference>
<evidence type="ECO:0000256" key="1">
    <source>
        <dbReference type="SAM" id="MobiDB-lite"/>
    </source>
</evidence>
<feature type="region of interest" description="Disordered" evidence="1">
    <location>
        <begin position="93"/>
        <end position="120"/>
    </location>
</feature>